<protein>
    <recommendedName>
        <fullName evidence="6">Phage terminase, small subunit</fullName>
    </recommendedName>
</protein>
<keyword evidence="1" id="KW-0812">Transmembrane</keyword>
<keyword evidence="1" id="KW-0472">Membrane</keyword>
<dbReference type="Proteomes" id="UP000199693">
    <property type="component" value="Unassembled WGS sequence"/>
</dbReference>
<dbReference type="Pfam" id="PF06127">
    <property type="entry name" value="Mpo1-like"/>
    <property type="match status" value="1"/>
</dbReference>
<reference evidence="3 4" key="2">
    <citation type="submission" date="2017-06" db="EMBL/GenBank/DDBJ databases">
        <authorList>
            <person name="Varghese N."/>
            <person name="Submissions S."/>
        </authorList>
    </citation>
    <scope>NUCLEOTIDE SEQUENCE [LARGE SCALE GENOMIC DNA]</scope>
    <source>
        <strain evidence="3 4">RLD-1</strain>
    </source>
</reference>
<name>A0A239J407_9PSED</name>
<organism evidence="2 5">
    <name type="scientific">Pseudomonas delhiensis</name>
    <dbReference type="NCBI Taxonomy" id="366289"/>
    <lineage>
        <taxon>Bacteria</taxon>
        <taxon>Pseudomonadati</taxon>
        <taxon>Pseudomonadota</taxon>
        <taxon>Gammaproteobacteria</taxon>
        <taxon>Pseudomonadales</taxon>
        <taxon>Pseudomonadaceae</taxon>
        <taxon>Pseudomonas</taxon>
    </lineage>
</organism>
<evidence type="ECO:0008006" key="6">
    <source>
        <dbReference type="Google" id="ProtNLM"/>
    </source>
</evidence>
<reference evidence="2 5" key="1">
    <citation type="submission" date="2016-10" db="EMBL/GenBank/DDBJ databases">
        <authorList>
            <person name="de Groot N.N."/>
        </authorList>
    </citation>
    <scope>NUCLEOTIDE SEQUENCE [LARGE SCALE GENOMIC DNA]</scope>
    <source>
        <strain evidence="2 5">CCM 7361</strain>
    </source>
</reference>
<feature type="transmembrane region" description="Helical" evidence="1">
    <location>
        <begin position="26"/>
        <end position="44"/>
    </location>
</feature>
<evidence type="ECO:0000313" key="2">
    <source>
        <dbReference type="EMBL" id="SDJ75586.1"/>
    </source>
</evidence>
<dbReference type="Proteomes" id="UP000198309">
    <property type="component" value="Unassembled WGS sequence"/>
</dbReference>
<gene>
    <name evidence="2" type="ORF">SAMN05216189_102281</name>
    <name evidence="3" type="ORF">SAMN06295949_111150</name>
</gene>
<dbReference type="EMBL" id="FNEC01000022">
    <property type="protein sequence ID" value="SDJ75586.1"/>
    <property type="molecule type" value="Genomic_DNA"/>
</dbReference>
<evidence type="ECO:0000256" key="1">
    <source>
        <dbReference type="SAM" id="Phobius"/>
    </source>
</evidence>
<evidence type="ECO:0000313" key="3">
    <source>
        <dbReference type="EMBL" id="SNT00539.1"/>
    </source>
</evidence>
<dbReference type="EMBL" id="FZPC01000011">
    <property type="protein sequence ID" value="SNT00539.1"/>
    <property type="molecule type" value="Genomic_DNA"/>
</dbReference>
<keyword evidence="1" id="KW-1133">Transmembrane helix</keyword>
<keyword evidence="4" id="KW-1185">Reference proteome</keyword>
<proteinExistence type="predicted"/>
<dbReference type="InterPro" id="IPR009305">
    <property type="entry name" value="Mpo1-like"/>
</dbReference>
<evidence type="ECO:0000313" key="5">
    <source>
        <dbReference type="Proteomes" id="UP000199693"/>
    </source>
</evidence>
<feature type="transmembrane region" description="Helical" evidence="1">
    <location>
        <begin position="50"/>
        <end position="68"/>
    </location>
</feature>
<dbReference type="RefSeq" id="WP_089391715.1">
    <property type="nucleotide sequence ID" value="NZ_FNEC01000022.1"/>
</dbReference>
<dbReference type="AlphaFoldDB" id="A0A239J407"/>
<evidence type="ECO:0000313" key="4">
    <source>
        <dbReference type="Proteomes" id="UP000198309"/>
    </source>
</evidence>
<sequence length="119" mass="13365">MGKRHPNLFAWQWQGYAANHRNPTNLALHLVAVPLFIVAALVLLGGLFKLSLGSILLGIIGMVAALAIQGRGHKLEEQAPEPFSDRKDAVGRLLAEQFVTFPRFVLSGAWWRAWRNRRR</sequence>
<accession>A0A239J407</accession>